<dbReference type="InterPro" id="IPR001849">
    <property type="entry name" value="PH_domain"/>
</dbReference>
<proteinExistence type="predicted"/>
<evidence type="ECO:0000256" key="1">
    <source>
        <dbReference type="SAM" id="MobiDB-lite"/>
    </source>
</evidence>
<dbReference type="SMART" id="SM00222">
    <property type="entry name" value="Sec7"/>
    <property type="match status" value="1"/>
</dbReference>
<name>A0A120K0Y4_9SACH</name>
<evidence type="ECO:0000259" key="3">
    <source>
        <dbReference type="PROSITE" id="PS50190"/>
    </source>
</evidence>
<feature type="domain" description="SEC7" evidence="3">
    <location>
        <begin position="343"/>
        <end position="506"/>
    </location>
</feature>
<dbReference type="GeneID" id="28721983"/>
<dbReference type="OrthoDB" id="430364at2759"/>
<dbReference type="AlphaFoldDB" id="A0A120K0Y4"/>
<evidence type="ECO:0000259" key="2">
    <source>
        <dbReference type="PROSITE" id="PS50003"/>
    </source>
</evidence>
<dbReference type="Proteomes" id="UP000243052">
    <property type="component" value="Chromosome ii"/>
</dbReference>
<evidence type="ECO:0000313" key="4">
    <source>
        <dbReference type="EMBL" id="AMD18810.1"/>
    </source>
</evidence>
<dbReference type="SMART" id="SM00233">
    <property type="entry name" value="PH"/>
    <property type="match status" value="1"/>
</dbReference>
<keyword evidence="5" id="KW-1185">Reference proteome</keyword>
<sequence length="928" mass="105913">MFTSKIEHAQTKKLKRRFIPSRKLGRKSRDLLKYKPFKLNCSGKGQKLDELDVNELKNEQANMKLYDDVESDSEKELEITLNDFSFDDTSSRNPLPFPGSRQPHKRVSSGGNKLIAPAPTSKIKNHIVSRCWNKRKLTATWLTAMSRGKKDPTVLSPQLTSRSSSYNMTSESQIRILRVSDSDSQESPDRSPRNTTLIATDTDSVTNYTKISSLGCHGRNCSTDNSILSVECQSQEHLKGDTLIYADAITKLQQNAKKLRIGDLPYKSIVPSVDGSEVSQRTVSALSLLANKDSLSSEPYLNTGNSSKLKSKRSSSFANVISGFANMMYCSSSKCIKRVPTPVSLDLLGSPPSVSIGMSEREYLDKLHFYGKFIAVILCQDDSEFKQSCLELYIHSEFNFSNEPLDISLRKLLLILQIPKESQQVDRMITCFSKVYFSQNEKASLWESADNISRSVYYLLMLHTDYFNPHSKRKMKREEFLKIAQEDQQYLPKEIIQYFYDEITAREFPHFILPPFMTEEDGVENLNNGLELDSEKFSPLKIIESKYLTHRPELWPNRNRSSSINFLSNPVYVPWNTGIHIFNEEIDPYYYITNDDVASATLQVEMEKQGCIVPSIDKLDEPTAPLSQKSLSTIKDVKGGYLKLTQSIAKDVIDRPLDANSLSQSDPEDSSRYLKIIHVGKLCKLQVRKFSMANSSRSTWKTYQTILTTSFLLIIEGNCYIDPYVVKDPKTNSTNLIMEYPVASQVVSIIDCNGLLATPEPFLESTLLEDEDSEIFYLFSNESKHIFRCPSMHERNSWIEMINMVAATANCNLSIPAIANTIRHIGKWSTQEKSSKLEISLKEKKLKLDNFIKILQYCKILVPTSSKSKSRLLQFVKRCLTRVDWLIYEIRRNQIYIQVLKCIEQVEELSRVPEDRNSIDVSCLFLKC</sequence>
<dbReference type="Gene3D" id="2.30.29.30">
    <property type="entry name" value="Pleckstrin-homology domain (PH domain)/Phosphotyrosine-binding domain (PTB)"/>
    <property type="match status" value="1"/>
</dbReference>
<dbReference type="Pfam" id="PF01369">
    <property type="entry name" value="Sec7"/>
    <property type="match status" value="1"/>
</dbReference>
<dbReference type="Gene3D" id="1.10.1000.11">
    <property type="entry name" value="Arf Nucleotide-binding Site Opener,domain 2"/>
    <property type="match status" value="1"/>
</dbReference>
<dbReference type="InterPro" id="IPR023394">
    <property type="entry name" value="Sec7_C_sf"/>
</dbReference>
<feature type="compositionally biased region" description="Polar residues" evidence="1">
    <location>
        <begin position="155"/>
        <end position="173"/>
    </location>
</feature>
<dbReference type="PANTHER" id="PTHR10663">
    <property type="entry name" value="GUANYL-NUCLEOTIDE EXCHANGE FACTOR"/>
    <property type="match status" value="1"/>
</dbReference>
<gene>
    <name evidence="4" type="ORF">AW171_hschr2330</name>
</gene>
<dbReference type="PROSITE" id="PS50190">
    <property type="entry name" value="SEC7"/>
    <property type="match status" value="1"/>
</dbReference>
<evidence type="ECO:0000313" key="5">
    <source>
        <dbReference type="Proteomes" id="UP000243052"/>
    </source>
</evidence>
<dbReference type="EMBL" id="CP014242">
    <property type="protein sequence ID" value="AMD18810.1"/>
    <property type="molecule type" value="Genomic_DNA"/>
</dbReference>
<dbReference type="InterPro" id="IPR011993">
    <property type="entry name" value="PH-like_dom_sf"/>
</dbReference>
<dbReference type="SUPFAM" id="SSF48425">
    <property type="entry name" value="Sec7 domain"/>
    <property type="match status" value="1"/>
</dbReference>
<dbReference type="STRING" id="45286.A0A120K0Y4"/>
<accession>A0A120K0Y4</accession>
<dbReference type="InterPro" id="IPR000904">
    <property type="entry name" value="Sec7_dom"/>
</dbReference>
<dbReference type="InterPro" id="IPR035999">
    <property type="entry name" value="Sec7_dom_sf"/>
</dbReference>
<protein>
    <submittedName>
        <fullName evidence="4">HBL092Cp</fullName>
    </submittedName>
</protein>
<dbReference type="GO" id="GO:0005085">
    <property type="term" value="F:guanyl-nucleotide exchange factor activity"/>
    <property type="evidence" value="ECO:0007669"/>
    <property type="project" value="InterPro"/>
</dbReference>
<dbReference type="PANTHER" id="PTHR10663:SF405">
    <property type="entry name" value="ARF GUANINE NUCLEOTIDE EXCHANGE FACTOR SYT1"/>
    <property type="match status" value="1"/>
</dbReference>
<feature type="domain" description="PH" evidence="2">
    <location>
        <begin position="675"/>
        <end position="807"/>
    </location>
</feature>
<dbReference type="PROSITE" id="PS50003">
    <property type="entry name" value="PH_DOMAIN"/>
    <property type="match status" value="1"/>
</dbReference>
<dbReference type="SUPFAM" id="SSF50729">
    <property type="entry name" value="PH domain-like"/>
    <property type="match status" value="1"/>
</dbReference>
<organism evidence="4 5">
    <name type="scientific">Eremothecium sinecaudum</name>
    <dbReference type="NCBI Taxonomy" id="45286"/>
    <lineage>
        <taxon>Eukaryota</taxon>
        <taxon>Fungi</taxon>
        <taxon>Dikarya</taxon>
        <taxon>Ascomycota</taxon>
        <taxon>Saccharomycotina</taxon>
        <taxon>Saccharomycetes</taxon>
        <taxon>Saccharomycetales</taxon>
        <taxon>Saccharomycetaceae</taxon>
        <taxon>Eremothecium</taxon>
    </lineage>
</organism>
<reference evidence="4 5" key="1">
    <citation type="submission" date="2016-01" db="EMBL/GenBank/DDBJ databases">
        <title>Genome sequence of the yeast Holleya sinecauda.</title>
        <authorList>
            <person name="Dietrich F.S."/>
        </authorList>
    </citation>
    <scope>NUCLEOTIDE SEQUENCE [LARGE SCALE GENOMIC DNA]</scope>
    <source>
        <strain evidence="4 5">ATCC 58844</strain>
    </source>
</reference>
<feature type="region of interest" description="Disordered" evidence="1">
    <location>
        <begin position="90"/>
        <end position="117"/>
    </location>
</feature>
<dbReference type="GO" id="GO:0032012">
    <property type="term" value="P:regulation of ARF protein signal transduction"/>
    <property type="evidence" value="ECO:0007669"/>
    <property type="project" value="InterPro"/>
</dbReference>
<dbReference type="RefSeq" id="XP_017985806.1">
    <property type="nucleotide sequence ID" value="XM_018130098.1"/>
</dbReference>
<feature type="region of interest" description="Disordered" evidence="1">
    <location>
        <begin position="149"/>
        <end position="196"/>
    </location>
</feature>